<dbReference type="Proteomes" id="UP001589775">
    <property type="component" value="Unassembled WGS sequence"/>
</dbReference>
<keyword evidence="1" id="KW-0472">Membrane</keyword>
<reference evidence="2 3" key="1">
    <citation type="submission" date="2024-09" db="EMBL/GenBank/DDBJ databases">
        <authorList>
            <person name="Sun Q."/>
            <person name="Mori K."/>
        </authorList>
    </citation>
    <scope>NUCLEOTIDE SEQUENCE [LARGE SCALE GENOMIC DNA]</scope>
    <source>
        <strain evidence="2 3">KCTC 23279</strain>
    </source>
</reference>
<keyword evidence="1" id="KW-0812">Transmembrane</keyword>
<dbReference type="RefSeq" id="WP_378383280.1">
    <property type="nucleotide sequence ID" value="NZ_JBHLWM010000001.1"/>
</dbReference>
<feature type="transmembrane region" description="Helical" evidence="1">
    <location>
        <begin position="42"/>
        <end position="62"/>
    </location>
</feature>
<evidence type="ECO:0000313" key="3">
    <source>
        <dbReference type="Proteomes" id="UP001589775"/>
    </source>
</evidence>
<dbReference type="EMBL" id="JBHLWM010000001">
    <property type="protein sequence ID" value="MFC0238940.1"/>
    <property type="molecule type" value="Genomic_DNA"/>
</dbReference>
<protein>
    <submittedName>
        <fullName evidence="2">Uncharacterized protein</fullName>
    </submittedName>
</protein>
<evidence type="ECO:0000313" key="2">
    <source>
        <dbReference type="EMBL" id="MFC0238940.1"/>
    </source>
</evidence>
<gene>
    <name evidence="2" type="ORF">ACFFJ6_00605</name>
</gene>
<accession>A0ABV6EL57</accession>
<organism evidence="2 3">
    <name type="scientific">Rhodopseudomonas telluris</name>
    <dbReference type="NCBI Taxonomy" id="644215"/>
    <lineage>
        <taxon>Bacteria</taxon>
        <taxon>Pseudomonadati</taxon>
        <taxon>Pseudomonadota</taxon>
        <taxon>Alphaproteobacteria</taxon>
        <taxon>Hyphomicrobiales</taxon>
        <taxon>Nitrobacteraceae</taxon>
        <taxon>Rhodopseudomonas</taxon>
    </lineage>
</organism>
<keyword evidence="1" id="KW-1133">Transmembrane helix</keyword>
<name>A0ABV6EL57_9BRAD</name>
<comment type="caution">
    <text evidence="2">The sequence shown here is derived from an EMBL/GenBank/DDBJ whole genome shotgun (WGS) entry which is preliminary data.</text>
</comment>
<sequence length="65" mass="6958">MAAAAEPRQSLFVADQSWRGTSGARATACEDDDYGFLLEPGFWLMILVACMPIAAGCVYLLLTDG</sequence>
<keyword evidence="3" id="KW-1185">Reference proteome</keyword>
<evidence type="ECO:0000256" key="1">
    <source>
        <dbReference type="SAM" id="Phobius"/>
    </source>
</evidence>
<proteinExistence type="predicted"/>